<evidence type="ECO:0000313" key="4">
    <source>
        <dbReference type="Proteomes" id="UP000018050"/>
    </source>
</evidence>
<dbReference type="InterPro" id="IPR008271">
    <property type="entry name" value="Ser/Thr_kinase_AS"/>
</dbReference>
<dbReference type="RefSeq" id="XP_013247560.1">
    <property type="nucleotide sequence ID" value="XM_013392106.1"/>
</dbReference>
<dbReference type="InterPro" id="IPR000719">
    <property type="entry name" value="Prot_kinase_dom"/>
</dbReference>
<dbReference type="OrthoDB" id="6513151at2759"/>
<dbReference type="Proteomes" id="UP000018050">
    <property type="component" value="Unassembled WGS sequence"/>
</dbReference>
<sequence length="452" mass="50913">MLSGSTGEHEQQQQTQNAHEYPVETEKDTSLLSSVAIISLSHPENQFPPYDMWGLPMLDHFERTLPPDVKRGKDEIAAYLAKGHVHEELSCEGDSYELSSVARMLSNGSSDSLVGMTLLLKNVKPLHWMDNGGHLPRLVRITQILGKGSSAIVVEAEDTDAHELFAMRILRKDANFAKWFQTDEAFIAEIRGELDFEEEGARQLCGVIPANMVGLKKGIAVPLYTADIAGAPEAQRAGRYFVLGRVQLMERFFGDMIDLHIHAKEVVEKSREYIARRLVNIVLKIQQAGLSHNDLKWDNMLLSADGSFLVADLGSALPFGSPCRQLTFFTPQYREPQLALRLDPEAYESGFIIPQASSDLWSLGILLYELFTTKTSPYGEMRVNGREDPNVLLATWLIETNTRSATLEPILEAAKVPSRWKELILRLLEPRRLHRITSWEIQEEFPDLVHNP</sequence>
<evidence type="ECO:0000259" key="2">
    <source>
        <dbReference type="PROSITE" id="PS50011"/>
    </source>
</evidence>
<dbReference type="EMBL" id="HG673392">
    <property type="protein sequence ID" value="CDI83302.1"/>
    <property type="molecule type" value="Genomic_DNA"/>
</dbReference>
<reference evidence="3" key="2">
    <citation type="submission" date="2013-10" db="EMBL/GenBank/DDBJ databases">
        <authorList>
            <person name="Aslett M."/>
        </authorList>
    </citation>
    <scope>NUCLEOTIDE SEQUENCE [LARGE SCALE GENOMIC DNA]</scope>
    <source>
        <strain evidence="3">Houghton</strain>
    </source>
</reference>
<dbReference type="SUPFAM" id="SSF56112">
    <property type="entry name" value="Protein kinase-like (PK-like)"/>
    <property type="match status" value="1"/>
</dbReference>
<dbReference type="Gene3D" id="1.10.510.10">
    <property type="entry name" value="Transferase(Phosphotransferase) domain 1"/>
    <property type="match status" value="1"/>
</dbReference>
<feature type="compositionally biased region" description="Polar residues" evidence="1">
    <location>
        <begin position="1"/>
        <end position="18"/>
    </location>
</feature>
<dbReference type="GO" id="GO:0004674">
    <property type="term" value="F:protein serine/threonine kinase activity"/>
    <property type="evidence" value="ECO:0007669"/>
    <property type="project" value="TreeGrafter"/>
</dbReference>
<dbReference type="OMA" id="HNDLKWD"/>
<proteinExistence type="predicted"/>
<dbReference type="GO" id="GO:0044773">
    <property type="term" value="P:mitotic DNA damage checkpoint signaling"/>
    <property type="evidence" value="ECO:0007669"/>
    <property type="project" value="TreeGrafter"/>
</dbReference>
<evidence type="ECO:0000256" key="1">
    <source>
        <dbReference type="SAM" id="MobiDB-lite"/>
    </source>
</evidence>
<dbReference type="SMART" id="SM00220">
    <property type="entry name" value="S_TKc"/>
    <property type="match status" value="1"/>
</dbReference>
<dbReference type="Pfam" id="PF00069">
    <property type="entry name" value="Pkinase"/>
    <property type="match status" value="1"/>
</dbReference>
<protein>
    <recommendedName>
        <fullName evidence="2">Protein kinase domain-containing protein</fullName>
    </recommendedName>
</protein>
<dbReference type="PROSITE" id="PS00108">
    <property type="entry name" value="PROTEIN_KINASE_ST"/>
    <property type="match status" value="1"/>
</dbReference>
<dbReference type="VEuPathDB" id="ToxoDB:EAH_00035640"/>
<name>U6GUR1_EIMAC</name>
<dbReference type="GO" id="GO:0005634">
    <property type="term" value="C:nucleus"/>
    <property type="evidence" value="ECO:0007669"/>
    <property type="project" value="TreeGrafter"/>
</dbReference>
<dbReference type="AlphaFoldDB" id="U6GUR1"/>
<reference evidence="3" key="1">
    <citation type="submission" date="2013-10" db="EMBL/GenBank/DDBJ databases">
        <title>Genomic analysis of the causative agents of coccidiosis in chickens.</title>
        <authorList>
            <person name="Reid A.J."/>
            <person name="Blake D."/>
            <person name="Billington K."/>
            <person name="Browne H."/>
            <person name="Dunn M."/>
            <person name="Hung S."/>
            <person name="Kawahara F."/>
            <person name="Miranda-Saavedra D."/>
            <person name="Mourier T."/>
            <person name="Nagra H."/>
            <person name="Otto T.D."/>
            <person name="Rawlings N."/>
            <person name="Sanchez A."/>
            <person name="Sanders M."/>
            <person name="Subramaniam C."/>
            <person name="Tay Y."/>
            <person name="Dear P."/>
            <person name="Doerig C."/>
            <person name="Gruber A."/>
            <person name="Parkinson J."/>
            <person name="Shirley M."/>
            <person name="Wan K.L."/>
            <person name="Berriman M."/>
            <person name="Tomley F."/>
            <person name="Pain A."/>
        </authorList>
    </citation>
    <scope>NUCLEOTIDE SEQUENCE [LARGE SCALE GENOMIC DNA]</scope>
    <source>
        <strain evidence="3">Houghton</strain>
    </source>
</reference>
<gene>
    <name evidence="3" type="ORF">EAH_00035640</name>
</gene>
<feature type="region of interest" description="Disordered" evidence="1">
    <location>
        <begin position="1"/>
        <end position="26"/>
    </location>
</feature>
<accession>U6GUR1</accession>
<organism evidence="3 4">
    <name type="scientific">Eimeria acervulina</name>
    <name type="common">Coccidian parasite</name>
    <dbReference type="NCBI Taxonomy" id="5801"/>
    <lineage>
        <taxon>Eukaryota</taxon>
        <taxon>Sar</taxon>
        <taxon>Alveolata</taxon>
        <taxon>Apicomplexa</taxon>
        <taxon>Conoidasida</taxon>
        <taxon>Coccidia</taxon>
        <taxon>Eucoccidiorida</taxon>
        <taxon>Eimeriorina</taxon>
        <taxon>Eimeriidae</taxon>
        <taxon>Eimeria</taxon>
    </lineage>
</organism>
<dbReference type="InterPro" id="IPR011009">
    <property type="entry name" value="Kinase-like_dom_sf"/>
</dbReference>
<dbReference type="GO" id="GO:0005524">
    <property type="term" value="F:ATP binding"/>
    <property type="evidence" value="ECO:0007669"/>
    <property type="project" value="InterPro"/>
</dbReference>
<dbReference type="PANTHER" id="PTHR44167">
    <property type="entry name" value="OVARIAN-SPECIFIC SERINE/THREONINE-PROTEIN KINASE LOK-RELATED"/>
    <property type="match status" value="1"/>
</dbReference>
<dbReference type="GO" id="GO:0005737">
    <property type="term" value="C:cytoplasm"/>
    <property type="evidence" value="ECO:0007669"/>
    <property type="project" value="TreeGrafter"/>
</dbReference>
<feature type="domain" description="Protein kinase" evidence="2">
    <location>
        <begin position="139"/>
        <end position="452"/>
    </location>
</feature>
<evidence type="ECO:0000313" key="3">
    <source>
        <dbReference type="EMBL" id="CDI83302.1"/>
    </source>
</evidence>
<keyword evidence="4" id="KW-1185">Reference proteome</keyword>
<dbReference type="GeneID" id="25271634"/>
<dbReference type="PROSITE" id="PS50011">
    <property type="entry name" value="PROTEIN_KINASE_DOM"/>
    <property type="match status" value="1"/>
</dbReference>
<dbReference type="PANTHER" id="PTHR44167:SF18">
    <property type="entry name" value="PROTEIN KINASE DOMAIN-CONTAINING PROTEIN"/>
    <property type="match status" value="1"/>
</dbReference>